<accession>A0AAD4PEC1</accession>
<dbReference type="Pfam" id="PF04720">
    <property type="entry name" value="PDDEXK_6"/>
    <property type="match status" value="1"/>
</dbReference>
<name>A0AAD4PEC1_PERFH</name>
<evidence type="ECO:0000313" key="1">
    <source>
        <dbReference type="EMBL" id="KAH6835990.1"/>
    </source>
</evidence>
<proteinExistence type="predicted"/>
<reference evidence="1 2" key="1">
    <citation type="journal article" date="2021" name="Nat. Commun.">
        <title>Incipient diploidization of the medicinal plant Perilla within 10,000 years.</title>
        <authorList>
            <person name="Zhang Y."/>
            <person name="Shen Q."/>
            <person name="Leng L."/>
            <person name="Zhang D."/>
            <person name="Chen S."/>
            <person name="Shi Y."/>
            <person name="Ning Z."/>
            <person name="Chen S."/>
        </authorList>
    </citation>
    <scope>NUCLEOTIDE SEQUENCE [LARGE SCALE GENOMIC DNA]</scope>
    <source>
        <strain evidence="2">cv. PC099</strain>
    </source>
</reference>
<gene>
    <name evidence="1" type="ORF">C2S53_002152</name>
</gene>
<protein>
    <submittedName>
        <fullName evidence="1">Uncharacterized protein</fullName>
    </submittedName>
</protein>
<evidence type="ECO:0000313" key="2">
    <source>
        <dbReference type="Proteomes" id="UP001190926"/>
    </source>
</evidence>
<dbReference type="Proteomes" id="UP001190926">
    <property type="component" value="Unassembled WGS sequence"/>
</dbReference>
<dbReference type="AlphaFoldDB" id="A0AAD4PEC1"/>
<dbReference type="NCBIfam" id="TIGR01615">
    <property type="entry name" value="A_thal_3542"/>
    <property type="match status" value="1"/>
</dbReference>
<dbReference type="PANTHER" id="PTHR31579:SF49">
    <property type="entry name" value="DUF506 FAMILY PROTEIN"/>
    <property type="match status" value="1"/>
</dbReference>
<sequence>MGADILVKKKGERRFLSRVDDDGRSSSSNFSLEIFHDFFNHHHGSSSAVVDPFLHEDGGDDSCITAEDRRMHWESQQFLLQEIIEQYHSIGSKLREEIKREIEIAREWGFCINCERRCTTNSCLRRAAVNQLRSKGFNAALSVSQWKATHNTAPGWHEYIEVHGNTEGKGKKNQIVIIPIIFVVEVGFRDEFRMGKASEEYKKLIEQLPEMYIGKREHMKAIIRLLCDAAKKSAAEQNIHMGPWRSNNFMQMKWSTRARATSPASSSSQDKECFTSARLPMPTTLKVA</sequence>
<dbReference type="InterPro" id="IPR006502">
    <property type="entry name" value="PDDEXK-like"/>
</dbReference>
<dbReference type="EMBL" id="SDAM02000027">
    <property type="protein sequence ID" value="KAH6835990.1"/>
    <property type="molecule type" value="Genomic_DNA"/>
</dbReference>
<comment type="caution">
    <text evidence="1">The sequence shown here is derived from an EMBL/GenBank/DDBJ whole genome shotgun (WGS) entry which is preliminary data.</text>
</comment>
<keyword evidence="2" id="KW-1185">Reference proteome</keyword>
<organism evidence="1 2">
    <name type="scientific">Perilla frutescens var. hirtella</name>
    <name type="common">Perilla citriodora</name>
    <name type="synonym">Perilla setoyensis</name>
    <dbReference type="NCBI Taxonomy" id="608512"/>
    <lineage>
        <taxon>Eukaryota</taxon>
        <taxon>Viridiplantae</taxon>
        <taxon>Streptophyta</taxon>
        <taxon>Embryophyta</taxon>
        <taxon>Tracheophyta</taxon>
        <taxon>Spermatophyta</taxon>
        <taxon>Magnoliopsida</taxon>
        <taxon>eudicotyledons</taxon>
        <taxon>Gunneridae</taxon>
        <taxon>Pentapetalae</taxon>
        <taxon>asterids</taxon>
        <taxon>lamiids</taxon>
        <taxon>Lamiales</taxon>
        <taxon>Lamiaceae</taxon>
        <taxon>Nepetoideae</taxon>
        <taxon>Elsholtzieae</taxon>
        <taxon>Perilla</taxon>
    </lineage>
</organism>
<dbReference type="PANTHER" id="PTHR31579">
    <property type="entry name" value="OS03G0796600 PROTEIN"/>
    <property type="match status" value="1"/>
</dbReference>